<evidence type="ECO:0000256" key="2">
    <source>
        <dbReference type="ARBA" id="ARBA00022801"/>
    </source>
</evidence>
<comment type="caution">
    <text evidence="5">The sequence shown here is derived from an EMBL/GenBank/DDBJ whole genome shotgun (WGS) entry which is preliminary data.</text>
</comment>
<comment type="pathway">
    <text evidence="4">Amino-acid biosynthesis; L-methionine biosynthesis via salvage pathway; L-methionine from S-methyl-5-thio-alpha-D-ribose 1-phosphate: step 4/6.</text>
</comment>
<dbReference type="SUPFAM" id="SSF56784">
    <property type="entry name" value="HAD-like"/>
    <property type="match status" value="1"/>
</dbReference>
<dbReference type="Pfam" id="PF00702">
    <property type="entry name" value="Hydrolase"/>
    <property type="match status" value="1"/>
</dbReference>
<reference evidence="5 6" key="1">
    <citation type="submission" date="2023-11" db="EMBL/GenBank/DDBJ databases">
        <title>MicrobeMod: A computational toolkit for identifying prokaryotic methylation and restriction-modification with nanopore sequencing.</title>
        <authorList>
            <person name="Crits-Christoph A."/>
            <person name="Kang S.C."/>
            <person name="Lee H."/>
            <person name="Ostrov N."/>
        </authorList>
    </citation>
    <scope>NUCLEOTIDE SEQUENCE [LARGE SCALE GENOMIC DNA]</scope>
    <source>
        <strain evidence="5 6">ATCC 14820</strain>
    </source>
</reference>
<keyword evidence="4" id="KW-0460">Magnesium</keyword>
<dbReference type="PANTHER" id="PTHR20371:SF1">
    <property type="entry name" value="ENOLASE-PHOSPHATASE E1"/>
    <property type="match status" value="1"/>
</dbReference>
<dbReference type="HAMAP" id="MF_01681">
    <property type="entry name" value="Salvage_MtnC"/>
    <property type="match status" value="1"/>
</dbReference>
<comment type="similarity">
    <text evidence="4">Belongs to the HAD-like hydrolase superfamily. MasA/MtnC family.</text>
</comment>
<dbReference type="InterPro" id="IPR023943">
    <property type="entry name" value="Enolase-ppase_E1"/>
</dbReference>
<dbReference type="EC" id="3.1.3.77" evidence="4"/>
<dbReference type="NCBIfam" id="TIGR01549">
    <property type="entry name" value="HAD-SF-IA-v1"/>
    <property type="match status" value="1"/>
</dbReference>
<comment type="cofactor">
    <cofactor evidence="4">
        <name>Mg(2+)</name>
        <dbReference type="ChEBI" id="CHEBI:18420"/>
    </cofactor>
    <text evidence="4">Binds 1 Mg(2+) ion per subunit.</text>
</comment>
<dbReference type="InterPro" id="IPR023214">
    <property type="entry name" value="HAD_sf"/>
</dbReference>
<keyword evidence="3 4" id="KW-0486">Methionine biosynthesis</keyword>
<gene>
    <name evidence="4 5" type="primary">mtnC</name>
    <name evidence="5" type="ORF">SIL82_06240</name>
</gene>
<dbReference type="PANTHER" id="PTHR20371">
    <property type="entry name" value="ENOLASE-PHOSPHATASE E1"/>
    <property type="match status" value="1"/>
</dbReference>
<evidence type="ECO:0000256" key="4">
    <source>
        <dbReference type="HAMAP-Rule" id="MF_01681"/>
    </source>
</evidence>
<protein>
    <recommendedName>
        <fullName evidence="4">Enolase-phosphatase E1</fullName>
        <ecNumber evidence="4">3.1.3.77</ecNumber>
    </recommendedName>
    <alternativeName>
        <fullName evidence="4">2,3-diketo-5-methylthio-1-phosphopentane phosphatase</fullName>
    </alternativeName>
</protein>
<accession>A0ABU4PIR1</accession>
<sequence>MKAILTDIEGTTSSIAFVAEVLFPYARAHLADYVAAHPAETAPILAEVAVTEPGDPVATLLRWIDEDRKATPLKALQGMIWADGYASGAFRGHIYPDAVAGLQRWHAAGIALYVFSSGSVPAQKLLFGHSDAGDLTPLFSGYFDTTTGPKREAASYAKIAEAIGIAPADVLFLSDTPEEIAAAHGAGMAARLIDRAGGAGDIASFNDLANSPIEA</sequence>
<dbReference type="EMBL" id="JAWXXV010000001">
    <property type="protein sequence ID" value="MDX5983854.1"/>
    <property type="molecule type" value="Genomic_DNA"/>
</dbReference>
<keyword evidence="4" id="KW-0479">Metal-binding</keyword>
<dbReference type="Proteomes" id="UP001279660">
    <property type="component" value="Unassembled WGS sequence"/>
</dbReference>
<evidence type="ECO:0000313" key="5">
    <source>
        <dbReference type="EMBL" id="MDX5983854.1"/>
    </source>
</evidence>
<keyword evidence="6" id="KW-1185">Reference proteome</keyword>
<dbReference type="InterPro" id="IPR036412">
    <property type="entry name" value="HAD-like_sf"/>
</dbReference>
<dbReference type="Gene3D" id="3.40.50.1000">
    <property type="entry name" value="HAD superfamily/HAD-like"/>
    <property type="match status" value="1"/>
</dbReference>
<comment type="subunit">
    <text evidence="4">Monomer.</text>
</comment>
<organism evidence="5 6">
    <name type="scientific">Sphingomonas echinoides</name>
    <dbReference type="NCBI Taxonomy" id="59803"/>
    <lineage>
        <taxon>Bacteria</taxon>
        <taxon>Pseudomonadati</taxon>
        <taxon>Pseudomonadota</taxon>
        <taxon>Alphaproteobacteria</taxon>
        <taxon>Sphingomonadales</taxon>
        <taxon>Sphingomonadaceae</taxon>
        <taxon>Sphingomonas</taxon>
    </lineage>
</organism>
<dbReference type="RefSeq" id="WP_010404316.1">
    <property type="nucleotide sequence ID" value="NZ_JAWXXV010000001.1"/>
</dbReference>
<comment type="catalytic activity">
    <reaction evidence="4">
        <text>5-methylsulfanyl-2,3-dioxopentyl phosphate + H2O = 1,2-dihydroxy-5-(methylsulfanyl)pent-1-en-3-one + phosphate</text>
        <dbReference type="Rhea" id="RHEA:21700"/>
        <dbReference type="ChEBI" id="CHEBI:15377"/>
        <dbReference type="ChEBI" id="CHEBI:43474"/>
        <dbReference type="ChEBI" id="CHEBI:49252"/>
        <dbReference type="ChEBI" id="CHEBI:58828"/>
        <dbReference type="EC" id="3.1.3.77"/>
    </reaction>
</comment>
<dbReference type="GO" id="GO:0043874">
    <property type="term" value="F:acireductone synthase activity"/>
    <property type="evidence" value="ECO:0007669"/>
    <property type="project" value="UniProtKB-EC"/>
</dbReference>
<comment type="function">
    <text evidence="4">Bifunctional enzyme that catalyzes the enolization of 2,3-diketo-5-methylthiopentyl-1-phosphate (DK-MTP-1-P) into the intermediate 2-hydroxy-3-keto-5-methylthiopentenyl-1-phosphate (HK-MTPenyl-1-P), which is then dephosphorylated to form the acireductone 1,2-dihydroxy-3-keto-5-methylthiopentene (DHK-MTPene).</text>
</comment>
<dbReference type="SFLD" id="SFLDF00044">
    <property type="entry name" value="enolase-phosphatase"/>
    <property type="match status" value="1"/>
</dbReference>
<dbReference type="Gene3D" id="1.10.720.60">
    <property type="match status" value="1"/>
</dbReference>
<dbReference type="CDD" id="cd01629">
    <property type="entry name" value="HAD_EP"/>
    <property type="match status" value="1"/>
</dbReference>
<dbReference type="SFLD" id="SFLDG01133">
    <property type="entry name" value="C1.5.4:_Enolase-phosphatase_Li"/>
    <property type="match status" value="1"/>
</dbReference>
<dbReference type="SFLD" id="SFLDS00003">
    <property type="entry name" value="Haloacid_Dehalogenase"/>
    <property type="match status" value="1"/>
</dbReference>
<dbReference type="PRINTS" id="PR00413">
    <property type="entry name" value="HADHALOGNASE"/>
</dbReference>
<evidence type="ECO:0000256" key="3">
    <source>
        <dbReference type="ARBA" id="ARBA00023167"/>
    </source>
</evidence>
<dbReference type="InterPro" id="IPR006439">
    <property type="entry name" value="HAD-SF_hydro_IA"/>
</dbReference>
<evidence type="ECO:0000256" key="1">
    <source>
        <dbReference type="ARBA" id="ARBA00022605"/>
    </source>
</evidence>
<dbReference type="SFLD" id="SFLDG01129">
    <property type="entry name" value="C1.5:_HAD__Beta-PGM__Phosphata"/>
    <property type="match status" value="1"/>
</dbReference>
<evidence type="ECO:0000313" key="6">
    <source>
        <dbReference type="Proteomes" id="UP001279660"/>
    </source>
</evidence>
<keyword evidence="1 4" id="KW-0028">Amino-acid biosynthesis</keyword>
<comment type="pathway">
    <text evidence="4">Amino-acid biosynthesis; L-methionine biosynthesis via salvage pathway; L-methionine from S-methyl-5-thio-alpha-D-ribose 1-phosphate: step 3/6.</text>
</comment>
<proteinExistence type="inferred from homology"/>
<keyword evidence="2 4" id="KW-0378">Hydrolase</keyword>
<dbReference type="NCBIfam" id="TIGR01691">
    <property type="entry name" value="enolase-ppase"/>
    <property type="match status" value="1"/>
</dbReference>
<name>A0ABU4PIR1_9SPHN</name>